<evidence type="ECO:0000313" key="15">
    <source>
        <dbReference type="Proteomes" id="UP000005239"/>
    </source>
</evidence>
<evidence type="ECO:0000259" key="13">
    <source>
        <dbReference type="PROSITE" id="PS51843"/>
    </source>
</evidence>
<dbReference type="Proteomes" id="UP000005239">
    <property type="component" value="Unassembled WGS sequence"/>
</dbReference>
<evidence type="ECO:0000256" key="2">
    <source>
        <dbReference type="ARBA" id="ARBA00005993"/>
    </source>
</evidence>
<evidence type="ECO:0000256" key="11">
    <source>
        <dbReference type="SAM" id="MobiDB-lite"/>
    </source>
</evidence>
<dbReference type="InterPro" id="IPR001723">
    <property type="entry name" value="Nuclear_hrmn_rcpt"/>
</dbReference>
<organism evidence="14 15">
    <name type="scientific">Pristionchus pacificus</name>
    <name type="common">Parasitic nematode worm</name>
    <dbReference type="NCBI Taxonomy" id="54126"/>
    <lineage>
        <taxon>Eukaryota</taxon>
        <taxon>Metazoa</taxon>
        <taxon>Ecdysozoa</taxon>
        <taxon>Nematoda</taxon>
        <taxon>Chromadorea</taxon>
        <taxon>Rhabditida</taxon>
        <taxon>Rhabditina</taxon>
        <taxon>Diplogasteromorpha</taxon>
        <taxon>Diplogasteroidea</taxon>
        <taxon>Neodiplogasteridae</taxon>
        <taxon>Pristionchus</taxon>
    </lineage>
</organism>
<keyword evidence="15" id="KW-1185">Reference proteome</keyword>
<dbReference type="PANTHER" id="PTHR24083">
    <property type="entry name" value="NUCLEAR HORMONE RECEPTOR"/>
    <property type="match status" value="1"/>
</dbReference>
<comment type="similarity">
    <text evidence="2">Belongs to the nuclear hormone receptor family.</text>
</comment>
<dbReference type="SUPFAM" id="SSF48508">
    <property type="entry name" value="Nuclear receptor ligand-binding domain"/>
    <property type="match status" value="2"/>
</dbReference>
<dbReference type="GO" id="GO:0006357">
    <property type="term" value="P:regulation of transcription by RNA polymerase II"/>
    <property type="evidence" value="ECO:0000318"/>
    <property type="project" value="GO_Central"/>
</dbReference>
<dbReference type="FunFam" id="3.30.50.10:FF:000030">
    <property type="entry name" value="Nuclear Hormone Receptor family"/>
    <property type="match status" value="1"/>
</dbReference>
<protein>
    <submittedName>
        <fullName evidence="14">Uncharacterized protein</fullName>
    </submittedName>
</protein>
<feature type="domain" description="Nuclear receptor" evidence="12">
    <location>
        <begin position="146"/>
        <end position="221"/>
    </location>
</feature>
<dbReference type="PRINTS" id="PR00398">
    <property type="entry name" value="STRDHORMONER"/>
</dbReference>
<proteinExistence type="inferred from homology"/>
<evidence type="ECO:0000256" key="8">
    <source>
        <dbReference type="ARBA" id="ARBA00023163"/>
    </source>
</evidence>
<evidence type="ECO:0000259" key="12">
    <source>
        <dbReference type="PROSITE" id="PS51030"/>
    </source>
</evidence>
<dbReference type="PROSITE" id="PS00031">
    <property type="entry name" value="NUCLEAR_REC_DBD_1"/>
    <property type="match status" value="2"/>
</dbReference>
<feature type="domain" description="Nuclear receptor" evidence="12">
    <location>
        <begin position="697"/>
        <end position="772"/>
    </location>
</feature>
<keyword evidence="8" id="KW-0804">Transcription</keyword>
<dbReference type="GO" id="GO:0008270">
    <property type="term" value="F:zinc ion binding"/>
    <property type="evidence" value="ECO:0007669"/>
    <property type="project" value="UniProtKB-KW"/>
</dbReference>
<dbReference type="InterPro" id="IPR035500">
    <property type="entry name" value="NHR-like_dom_sf"/>
</dbReference>
<dbReference type="InterPro" id="IPR049636">
    <property type="entry name" value="HNF4-like_DBD"/>
</dbReference>
<evidence type="ECO:0000256" key="5">
    <source>
        <dbReference type="ARBA" id="ARBA00022833"/>
    </source>
</evidence>
<dbReference type="EnsemblMetazoa" id="PPA11192.1">
    <property type="protein sequence ID" value="PPA11192.1"/>
    <property type="gene ID" value="WBGene00100746"/>
</dbReference>
<dbReference type="InterPro" id="IPR050274">
    <property type="entry name" value="Nuclear_hormone_rcpt_NR2"/>
</dbReference>
<evidence type="ECO:0000256" key="10">
    <source>
        <dbReference type="ARBA" id="ARBA00023242"/>
    </source>
</evidence>
<keyword evidence="5" id="KW-0862">Zinc</keyword>
<dbReference type="PROSITE" id="PS51843">
    <property type="entry name" value="NR_LBD"/>
    <property type="match status" value="2"/>
</dbReference>
<gene>
    <name evidence="14" type="primary">WBGene00100746</name>
</gene>
<dbReference type="Pfam" id="PF00104">
    <property type="entry name" value="Hormone_recep"/>
    <property type="match status" value="2"/>
</dbReference>
<dbReference type="FunFam" id="3.30.50.10:FF:000156">
    <property type="entry name" value="AGAP009890-PA"/>
    <property type="match status" value="1"/>
</dbReference>
<dbReference type="PRINTS" id="PR00047">
    <property type="entry name" value="STROIDFINGER"/>
</dbReference>
<keyword evidence="3" id="KW-0479">Metal-binding</keyword>
<name>A0A8R1U9E8_PRIPA</name>
<evidence type="ECO:0000256" key="9">
    <source>
        <dbReference type="ARBA" id="ARBA00023170"/>
    </source>
</evidence>
<evidence type="ECO:0000256" key="7">
    <source>
        <dbReference type="ARBA" id="ARBA00023125"/>
    </source>
</evidence>
<dbReference type="GO" id="GO:0004879">
    <property type="term" value="F:nuclear receptor activity"/>
    <property type="evidence" value="ECO:0000318"/>
    <property type="project" value="GO_Central"/>
</dbReference>
<keyword evidence="6" id="KW-0805">Transcription regulation</keyword>
<feature type="domain" description="NR LBD" evidence="13">
    <location>
        <begin position="251"/>
        <end position="500"/>
    </location>
</feature>
<dbReference type="GO" id="GO:0005634">
    <property type="term" value="C:nucleus"/>
    <property type="evidence" value="ECO:0007669"/>
    <property type="project" value="UniProtKB-SubCell"/>
</dbReference>
<dbReference type="CDD" id="cd06960">
    <property type="entry name" value="NR_DBD_HNF4A"/>
    <property type="match status" value="2"/>
</dbReference>
<feature type="domain" description="NR LBD" evidence="13">
    <location>
        <begin position="788"/>
        <end position="1029"/>
    </location>
</feature>
<keyword evidence="9" id="KW-0675">Receptor</keyword>
<evidence type="ECO:0000256" key="1">
    <source>
        <dbReference type="ARBA" id="ARBA00004123"/>
    </source>
</evidence>
<keyword evidence="7" id="KW-0238">DNA-binding</keyword>
<dbReference type="GO" id="GO:0000978">
    <property type="term" value="F:RNA polymerase II cis-regulatory region sequence-specific DNA binding"/>
    <property type="evidence" value="ECO:0000318"/>
    <property type="project" value="GO_Central"/>
</dbReference>
<dbReference type="AlphaFoldDB" id="A0A8R1U9E8"/>
<dbReference type="Gene3D" id="1.10.565.10">
    <property type="entry name" value="Retinoid X Receptor"/>
    <property type="match status" value="2"/>
</dbReference>
<accession>A0A8R1U9E8</accession>
<comment type="subcellular location">
    <subcellularLocation>
        <location evidence="1">Nucleus</location>
    </subcellularLocation>
</comment>
<reference evidence="15" key="1">
    <citation type="journal article" date="2008" name="Nat. Genet.">
        <title>The Pristionchus pacificus genome provides a unique perspective on nematode lifestyle and parasitism.</title>
        <authorList>
            <person name="Dieterich C."/>
            <person name="Clifton S.W."/>
            <person name="Schuster L.N."/>
            <person name="Chinwalla A."/>
            <person name="Delehaunty K."/>
            <person name="Dinkelacker I."/>
            <person name="Fulton L."/>
            <person name="Fulton R."/>
            <person name="Godfrey J."/>
            <person name="Minx P."/>
            <person name="Mitreva M."/>
            <person name="Roeseler W."/>
            <person name="Tian H."/>
            <person name="Witte H."/>
            <person name="Yang S.P."/>
            <person name="Wilson R.K."/>
            <person name="Sommer R.J."/>
        </authorList>
    </citation>
    <scope>NUCLEOTIDE SEQUENCE [LARGE SCALE GENOMIC DNA]</scope>
    <source>
        <strain evidence="15">PS312</strain>
    </source>
</reference>
<feature type="compositionally biased region" description="Pro residues" evidence="11">
    <location>
        <begin position="672"/>
        <end position="691"/>
    </location>
</feature>
<dbReference type="GO" id="GO:0030154">
    <property type="term" value="P:cell differentiation"/>
    <property type="evidence" value="ECO:0000318"/>
    <property type="project" value="GO_Central"/>
</dbReference>
<feature type="region of interest" description="Disordered" evidence="11">
    <location>
        <begin position="227"/>
        <end position="248"/>
    </location>
</feature>
<dbReference type="SMART" id="SM00399">
    <property type="entry name" value="ZnF_C4"/>
    <property type="match status" value="2"/>
</dbReference>
<keyword evidence="4" id="KW-0863">Zinc-finger</keyword>
<dbReference type="PROSITE" id="PS51030">
    <property type="entry name" value="NUCLEAR_REC_DBD_2"/>
    <property type="match status" value="2"/>
</dbReference>
<keyword evidence="10" id="KW-0539">Nucleus</keyword>
<dbReference type="SMART" id="SM00430">
    <property type="entry name" value="HOLI"/>
    <property type="match status" value="2"/>
</dbReference>
<feature type="region of interest" description="Disordered" evidence="11">
    <location>
        <begin position="665"/>
        <end position="691"/>
    </location>
</feature>
<dbReference type="InterPro" id="IPR001628">
    <property type="entry name" value="Znf_hrmn_rcpt"/>
</dbReference>
<dbReference type="Pfam" id="PF00105">
    <property type="entry name" value="zf-C4"/>
    <property type="match status" value="2"/>
</dbReference>
<evidence type="ECO:0000256" key="6">
    <source>
        <dbReference type="ARBA" id="ARBA00023015"/>
    </source>
</evidence>
<dbReference type="Gene3D" id="3.30.50.10">
    <property type="entry name" value="Erythroid Transcription Factor GATA-1, subunit A"/>
    <property type="match status" value="2"/>
</dbReference>
<dbReference type="InterPro" id="IPR000536">
    <property type="entry name" value="Nucl_hrmn_rcpt_lig-bd"/>
</dbReference>
<evidence type="ECO:0000256" key="4">
    <source>
        <dbReference type="ARBA" id="ARBA00022771"/>
    </source>
</evidence>
<dbReference type="SUPFAM" id="SSF57716">
    <property type="entry name" value="Glucocorticoid receptor-like (DNA-binding domain)"/>
    <property type="match status" value="2"/>
</dbReference>
<evidence type="ECO:0000256" key="3">
    <source>
        <dbReference type="ARBA" id="ARBA00022723"/>
    </source>
</evidence>
<evidence type="ECO:0000313" key="14">
    <source>
        <dbReference type="EnsemblMetazoa" id="PPA11192.1"/>
    </source>
</evidence>
<reference evidence="14" key="2">
    <citation type="submission" date="2022-06" db="UniProtKB">
        <authorList>
            <consortium name="EnsemblMetazoa"/>
        </authorList>
    </citation>
    <scope>IDENTIFICATION</scope>
    <source>
        <strain evidence="14">PS312</strain>
    </source>
</reference>
<sequence length="1037" mass="115244">MYLPRFSRDLCSTSPLFLLTTLPTRLSFATIDREVKKRHCYWVDSFFFNFDRNLTNSLLIRKCVFLVCLKCFMNDFVISLNAHFALESLNIQFSESGISSAEGRGLCPPPHPLGPSFSPPPLPLFFLYLAVDFESFIEESTIDPLAEPCAVCGDRSTGQHYGVISCNGCKGFFRRTILRNQKFTCRFAKRCVIDKNFRCACRYCRFQKCVSVGMKREAIQLERDAMSGLPGGPSPVKKGRMSPVPNSSSLERSAVITNLMAMEFKISTLTTEKMAPFHAEEQNQQQTPAVMNEISKMTLLLMVEWAKHIAPFSELPIEDKVILLKNYAPQHLILMPAFRSPDSTKSCLFSNTYIGKDQSGGELNGFAAFKTSNITPRVLDEIVWPMRQLAMKEEEFVCLKALAFLHPEAKGLSSTSQFSVRGTFSSAHLVRDARNKVLKALYAFIMDNSPEEAPTRYGNILLLAPALKALTQLLIENMTLTKFFGLAEIDSLLAEFILDDPNDQNSSQALLQAHLAQQLDPSSSSSTIASPLSTNSTPSASSAPSPILTFQLIIPPLAPHLLLTLCTLLSSVLDCTDLPYPSSFCDFHLCLSPSIHCLSPNHPITQSITDKSMEGSDPLYLSREVVSLLLPPLSHHHSSPSHHLFSTLTSLSSLLPPTSSLSPTTSSFSLPLSPPSSHPPPAPPPPPPPLPLLSPMDEICMICHDRATGRHYGAISCDGCKGFFRRSIRKAQVYTCRFGHNCDVTKNRRNACRSCRMDRCIAVGMQSNAIQSERDILGKRKKPEDADAEDEIMQSLLNSERLVQQLRTSVIKSTEQATYEITRAKIEPSDERKATVDDVGKSIHQQLVLIVEWAKSLHPFSLLSKEDQTALLKANAGQIIVLGVAFRSRGENNALFLSNEKLLEQQDAVSVGDVNNVVRRIMDEIVVPIRRMHMDLMECVALKAIIFFNPVSCGLSDYEKVEAARLEFVQALERRGERFHRGKSRASALLLLLPSCVAIAQQLVEDVHLARVFGLANVDNLMQELMLADFPSKQELP</sequence>
<dbReference type="InterPro" id="IPR013088">
    <property type="entry name" value="Znf_NHR/GATA"/>
</dbReference>